<dbReference type="SUPFAM" id="SSF52540">
    <property type="entry name" value="P-loop containing nucleoside triphosphate hydrolases"/>
    <property type="match status" value="1"/>
</dbReference>
<dbReference type="InterPro" id="IPR028350">
    <property type="entry name" value="DNAC/IstB-like"/>
</dbReference>
<dbReference type="PANTHER" id="PTHR30050:SF4">
    <property type="entry name" value="ATP-BINDING PROTEIN RV3427C IN INSERTION SEQUENCE-RELATED"/>
    <property type="match status" value="1"/>
</dbReference>
<dbReference type="PRINTS" id="PR00051">
    <property type="entry name" value="DNAA"/>
</dbReference>
<evidence type="ECO:0000256" key="2">
    <source>
        <dbReference type="ARBA" id="ARBA00022840"/>
    </source>
</evidence>
<dbReference type="Pfam" id="PF01695">
    <property type="entry name" value="IstB_IS21"/>
    <property type="match status" value="1"/>
</dbReference>
<dbReference type="GO" id="GO:0005524">
    <property type="term" value="F:ATP binding"/>
    <property type="evidence" value="ECO:0007669"/>
    <property type="project" value="UniProtKB-KW"/>
</dbReference>
<feature type="domain" description="IstB-like ATP-binding" evidence="3">
    <location>
        <begin position="25"/>
        <end position="253"/>
    </location>
</feature>
<dbReference type="EMBL" id="LMWP01000077">
    <property type="protein sequence ID" value="KUN14782.1"/>
    <property type="molecule type" value="Genomic_DNA"/>
</dbReference>
<accession>A0A101PNI3</accession>
<keyword evidence="2" id="KW-0067">ATP-binding</keyword>
<dbReference type="Proteomes" id="UP000053398">
    <property type="component" value="Unassembled WGS sequence"/>
</dbReference>
<dbReference type="Gene3D" id="3.40.50.300">
    <property type="entry name" value="P-loop containing nucleotide triphosphate hydrolases"/>
    <property type="match status" value="1"/>
</dbReference>
<dbReference type="AlphaFoldDB" id="A0A101PNI3"/>
<evidence type="ECO:0000259" key="3">
    <source>
        <dbReference type="Pfam" id="PF01695"/>
    </source>
</evidence>
<dbReference type="InterPro" id="IPR002611">
    <property type="entry name" value="IstB_ATP-bd"/>
</dbReference>
<organism evidence="4 5">
    <name type="scientific">Streptomyces corchorusii</name>
    <name type="common">Streptomyces chibaensis</name>
    <dbReference type="NCBI Taxonomy" id="1903"/>
    <lineage>
        <taxon>Bacteria</taxon>
        <taxon>Bacillati</taxon>
        <taxon>Actinomycetota</taxon>
        <taxon>Actinomycetes</taxon>
        <taxon>Kitasatosporales</taxon>
        <taxon>Streptomycetaceae</taxon>
        <taxon>Streptomyces</taxon>
    </lineage>
</organism>
<dbReference type="InterPro" id="IPR020591">
    <property type="entry name" value="Chromosome_initiator_DnaA-like"/>
</dbReference>
<keyword evidence="1" id="KW-0547">Nucleotide-binding</keyword>
<name>A0A101PNI3_STRCK</name>
<comment type="caution">
    <text evidence="4">The sequence shown here is derived from an EMBL/GenBank/DDBJ whole genome shotgun (WGS) entry which is preliminary data.</text>
</comment>
<proteinExistence type="predicted"/>
<dbReference type="GO" id="GO:0006260">
    <property type="term" value="P:DNA replication"/>
    <property type="evidence" value="ECO:0007669"/>
    <property type="project" value="TreeGrafter"/>
</dbReference>
<dbReference type="CDD" id="cd00009">
    <property type="entry name" value="AAA"/>
    <property type="match status" value="1"/>
</dbReference>
<keyword evidence="5" id="KW-1185">Reference proteome</keyword>
<dbReference type="PANTHER" id="PTHR30050">
    <property type="entry name" value="CHROMOSOMAL REPLICATION INITIATOR PROTEIN DNAA"/>
    <property type="match status" value="1"/>
</dbReference>
<gene>
    <name evidence="4" type="ORF">AQJ11_44185</name>
</gene>
<dbReference type="PIRSF" id="PIRSF003073">
    <property type="entry name" value="DNAC_TnpB_IstB"/>
    <property type="match status" value="1"/>
</dbReference>
<evidence type="ECO:0000313" key="5">
    <source>
        <dbReference type="Proteomes" id="UP000053398"/>
    </source>
</evidence>
<sequence>MTTFKRHRGLTEQAADAAVDQAYRMLRLPTIRAQFPELAQAAARDQMSYRGFLAELLMAECDDRARRRSERRIKAAAFPREKSLRAFDFEANPSVDPAVIHTLATCEWVKKGLPLCLIGDSGTGKSHLLIALGTEAAMAGYRVRYTLATKLVNELVEAADEKVLTKTIARYGRVDLLCIDELGYMELDRRGAELLFQVLTEREEKNSVAIASNESFSGWIKTFTEPRLCAAIVDRLTFGGNLIQTGTESYRLALTQARGAAQDSAGN</sequence>
<dbReference type="NCBIfam" id="NF038214">
    <property type="entry name" value="IS21_help_AAA"/>
    <property type="match status" value="1"/>
</dbReference>
<protein>
    <submittedName>
        <fullName evidence="4">AAA family ATPase</fullName>
    </submittedName>
</protein>
<reference evidence="4 5" key="1">
    <citation type="submission" date="2015-10" db="EMBL/GenBank/DDBJ databases">
        <title>Draft genome sequence of Streptomyces corchorusii DSM 40340, type strain for the species Streptomyces corchorusii.</title>
        <authorList>
            <person name="Ruckert C."/>
            <person name="Winkler A."/>
            <person name="Kalinowski J."/>
            <person name="Kampfer P."/>
            <person name="Glaeser S."/>
        </authorList>
    </citation>
    <scope>NUCLEOTIDE SEQUENCE [LARGE SCALE GENOMIC DNA]</scope>
    <source>
        <strain evidence="4 5">DSM 40340</strain>
    </source>
</reference>
<evidence type="ECO:0000313" key="4">
    <source>
        <dbReference type="EMBL" id="KUN14782.1"/>
    </source>
</evidence>
<dbReference type="RefSeq" id="WP_059267271.1">
    <property type="nucleotide sequence ID" value="NZ_KQ948385.1"/>
</dbReference>
<evidence type="ECO:0000256" key="1">
    <source>
        <dbReference type="ARBA" id="ARBA00022741"/>
    </source>
</evidence>
<dbReference type="InterPro" id="IPR027417">
    <property type="entry name" value="P-loop_NTPase"/>
</dbReference>
<dbReference type="InterPro" id="IPR047661">
    <property type="entry name" value="IstB"/>
</dbReference>